<comment type="caution">
    <text evidence="2">The sequence shown here is derived from an EMBL/GenBank/DDBJ whole genome shotgun (WGS) entry which is preliminary data.</text>
</comment>
<dbReference type="OrthoDB" id="1120859at2"/>
<reference evidence="2 3" key="1">
    <citation type="submission" date="2018-07" db="EMBL/GenBank/DDBJ databases">
        <title>Genomic Encyclopedia of Type Strains, Phase III (KMG-III): the genomes of soil and plant-associated and newly described type strains.</title>
        <authorList>
            <person name="Whitman W."/>
        </authorList>
    </citation>
    <scope>NUCLEOTIDE SEQUENCE [LARGE SCALE GENOMIC DNA]</scope>
    <source>
        <strain evidence="2 3">CECT 8487</strain>
    </source>
</reference>
<feature type="domain" description="ABM" evidence="1">
    <location>
        <begin position="2"/>
        <end position="91"/>
    </location>
</feature>
<protein>
    <recommendedName>
        <fullName evidence="1">ABM domain-containing protein</fullName>
    </recommendedName>
</protein>
<dbReference type="Gene3D" id="3.30.70.100">
    <property type="match status" value="1"/>
</dbReference>
<keyword evidence="3" id="KW-1185">Reference proteome</keyword>
<dbReference type="Pfam" id="PF03992">
    <property type="entry name" value="ABM"/>
    <property type="match status" value="1"/>
</dbReference>
<dbReference type="RefSeq" id="WP_116523855.1">
    <property type="nucleotide sequence ID" value="NZ_QRDX01000004.1"/>
</dbReference>
<dbReference type="InterPro" id="IPR011008">
    <property type="entry name" value="Dimeric_a/b-barrel"/>
</dbReference>
<evidence type="ECO:0000313" key="3">
    <source>
        <dbReference type="Proteomes" id="UP000256629"/>
    </source>
</evidence>
<proteinExistence type="predicted"/>
<dbReference type="SUPFAM" id="SSF54909">
    <property type="entry name" value="Dimeric alpha+beta barrel"/>
    <property type="match status" value="1"/>
</dbReference>
<dbReference type="AlphaFoldDB" id="A0A3D9HFH9"/>
<evidence type="ECO:0000313" key="2">
    <source>
        <dbReference type="EMBL" id="RED48195.1"/>
    </source>
</evidence>
<dbReference type="PROSITE" id="PS51725">
    <property type="entry name" value="ABM"/>
    <property type="match status" value="1"/>
</dbReference>
<gene>
    <name evidence="2" type="ORF">DFQ02_10433</name>
</gene>
<accession>A0A3D9HFH9</accession>
<dbReference type="EMBL" id="QRDX01000004">
    <property type="protein sequence ID" value="RED48195.1"/>
    <property type="molecule type" value="Genomic_DNA"/>
</dbReference>
<name>A0A3D9HFH9_9FLAO</name>
<dbReference type="Proteomes" id="UP000256629">
    <property type="component" value="Unassembled WGS sequence"/>
</dbReference>
<dbReference type="InterPro" id="IPR007138">
    <property type="entry name" value="ABM_dom"/>
</dbReference>
<organism evidence="2 3">
    <name type="scientific">Seonamhaeicola aphaedonensis</name>
    <dbReference type="NCBI Taxonomy" id="1461338"/>
    <lineage>
        <taxon>Bacteria</taxon>
        <taxon>Pseudomonadati</taxon>
        <taxon>Bacteroidota</taxon>
        <taxon>Flavobacteriia</taxon>
        <taxon>Flavobacteriales</taxon>
        <taxon>Flavobacteriaceae</taxon>
    </lineage>
</organism>
<sequence length="98" mass="11999">MLVRIVKMGFHDAHIDTFLEHFNVYKDKIRHFEGCKFLELYRDKNNPTIFFTYSYWESENHLEQYRQSSLFTSVWNKTKVLFNKKPEAWSVDKLETLE</sequence>
<evidence type="ECO:0000259" key="1">
    <source>
        <dbReference type="PROSITE" id="PS51725"/>
    </source>
</evidence>